<name>A0ABY8XZG6_9PSEU</name>
<dbReference type="Proteomes" id="UP001227101">
    <property type="component" value="Chromosome"/>
</dbReference>
<evidence type="ECO:0008006" key="3">
    <source>
        <dbReference type="Google" id="ProtNLM"/>
    </source>
</evidence>
<dbReference type="EMBL" id="CP127173">
    <property type="protein sequence ID" value="WIV60977.1"/>
    <property type="molecule type" value="Genomic_DNA"/>
</dbReference>
<sequence length="75" mass="8110">MRLDETGHSTVGLWEPAENRIVIHRGQLAGAAEYCATLLHELTHAMSGEPDNSLEFEAALTAMLGKLALRALPRG</sequence>
<protein>
    <recommendedName>
        <fullName evidence="3">IrrE N-terminal-like domain-containing protein</fullName>
    </recommendedName>
</protein>
<evidence type="ECO:0000313" key="2">
    <source>
        <dbReference type="Proteomes" id="UP001227101"/>
    </source>
</evidence>
<evidence type="ECO:0000313" key="1">
    <source>
        <dbReference type="EMBL" id="WIV60977.1"/>
    </source>
</evidence>
<dbReference type="RefSeq" id="WP_285458579.1">
    <property type="nucleotide sequence ID" value="NZ_CP127173.1"/>
</dbReference>
<organism evidence="1 2">
    <name type="scientific">Amycolatopsis nalaikhensis</name>
    <dbReference type="NCBI Taxonomy" id="715472"/>
    <lineage>
        <taxon>Bacteria</taxon>
        <taxon>Bacillati</taxon>
        <taxon>Actinomycetota</taxon>
        <taxon>Actinomycetes</taxon>
        <taxon>Pseudonocardiales</taxon>
        <taxon>Pseudonocardiaceae</taxon>
        <taxon>Amycolatopsis</taxon>
    </lineage>
</organism>
<reference evidence="1 2" key="1">
    <citation type="submission" date="2023-06" db="EMBL/GenBank/DDBJ databases">
        <authorList>
            <person name="Oyuntsetseg B."/>
            <person name="Kim S.B."/>
        </authorList>
    </citation>
    <scope>NUCLEOTIDE SEQUENCE [LARGE SCALE GENOMIC DNA]</scope>
    <source>
        <strain evidence="1 2">2-2</strain>
    </source>
</reference>
<proteinExistence type="predicted"/>
<gene>
    <name evidence="1" type="ORF">QP939_21430</name>
</gene>
<keyword evidence="2" id="KW-1185">Reference proteome</keyword>
<accession>A0ABY8XZG6</accession>